<dbReference type="Proteomes" id="UP001516023">
    <property type="component" value="Unassembled WGS sequence"/>
</dbReference>
<feature type="compositionally biased region" description="Low complexity" evidence="1">
    <location>
        <begin position="341"/>
        <end position="355"/>
    </location>
</feature>
<keyword evidence="3" id="KW-1185">Reference proteome</keyword>
<accession>A0ABD3QTS9</accession>
<evidence type="ECO:0000313" key="3">
    <source>
        <dbReference type="Proteomes" id="UP001516023"/>
    </source>
</evidence>
<feature type="region of interest" description="Disordered" evidence="1">
    <location>
        <begin position="28"/>
        <end position="47"/>
    </location>
</feature>
<dbReference type="AlphaFoldDB" id="A0ABD3QTS9"/>
<dbReference type="EMBL" id="JABMIG020000011">
    <property type="protein sequence ID" value="KAL3803892.1"/>
    <property type="molecule type" value="Genomic_DNA"/>
</dbReference>
<protein>
    <submittedName>
        <fullName evidence="2">Uncharacterized protein</fullName>
    </submittedName>
</protein>
<evidence type="ECO:0000256" key="1">
    <source>
        <dbReference type="SAM" id="MobiDB-lite"/>
    </source>
</evidence>
<gene>
    <name evidence="2" type="ORF">HJC23_004054</name>
</gene>
<sequence length="417" mass="46058">MPSTTASTVNFRIVSRRAQALMQKHIVAEKTPASAPPSKRNANDHNTEAPWPASIRYTFYSACAAAVPFAIGSAIAMSPRLRDSLADDTDSESPTNKIVHLVRQYWGSYDYLAPVDRPTTNHVAPGLRLQWQEDNWSSFLAALGLNKSRDKGSAIDVLNPNARIPISLENEPPANIRYEQSLLSRYLSPEYNPSGVNARLSLIPCGMFGDHDNSCRDFDCNLPANASLSSVREVTCVSNSSDAVKKLESLFPGAKCFTSSAQCIGWDGTYRFAVEFNSVSPAQDLVGHNSSDFVDSSSDANSETTHSQSNEASKILLHHTSIHSSWSYFPDVNTFTNSEGMSSKVSASKKPSAMPRHSDKDLTSARVEQLKYQISTLEKELKDPSSLRDRDDMYAELKNAKEELKGIAPKWWKQIWA</sequence>
<comment type="caution">
    <text evidence="2">The sequence shown here is derived from an EMBL/GenBank/DDBJ whole genome shotgun (WGS) entry which is preliminary data.</text>
</comment>
<name>A0ABD3QTS9_9STRA</name>
<proteinExistence type="predicted"/>
<organism evidence="2 3">
    <name type="scientific">Cyclotella cryptica</name>
    <dbReference type="NCBI Taxonomy" id="29204"/>
    <lineage>
        <taxon>Eukaryota</taxon>
        <taxon>Sar</taxon>
        <taxon>Stramenopiles</taxon>
        <taxon>Ochrophyta</taxon>
        <taxon>Bacillariophyta</taxon>
        <taxon>Coscinodiscophyceae</taxon>
        <taxon>Thalassiosirophycidae</taxon>
        <taxon>Stephanodiscales</taxon>
        <taxon>Stephanodiscaceae</taxon>
        <taxon>Cyclotella</taxon>
    </lineage>
</organism>
<feature type="region of interest" description="Disordered" evidence="1">
    <location>
        <begin position="340"/>
        <end position="362"/>
    </location>
</feature>
<evidence type="ECO:0000313" key="2">
    <source>
        <dbReference type="EMBL" id="KAL3803892.1"/>
    </source>
</evidence>
<feature type="region of interest" description="Disordered" evidence="1">
    <location>
        <begin position="290"/>
        <end position="310"/>
    </location>
</feature>
<reference evidence="2 3" key="1">
    <citation type="journal article" date="2020" name="G3 (Bethesda)">
        <title>Improved Reference Genome for Cyclotella cryptica CCMP332, a Model for Cell Wall Morphogenesis, Salinity Adaptation, and Lipid Production in Diatoms (Bacillariophyta).</title>
        <authorList>
            <person name="Roberts W.R."/>
            <person name="Downey K.M."/>
            <person name="Ruck E.C."/>
            <person name="Traller J.C."/>
            <person name="Alverson A.J."/>
        </authorList>
    </citation>
    <scope>NUCLEOTIDE SEQUENCE [LARGE SCALE GENOMIC DNA]</scope>
    <source>
        <strain evidence="2 3">CCMP332</strain>
    </source>
</reference>